<reference evidence="1" key="1">
    <citation type="submission" date="2022-06" db="EMBL/GenBank/DDBJ databases">
        <title>Uncovering the hologenomic basis of an extraordinary plant invasion.</title>
        <authorList>
            <person name="Bieker V.C."/>
            <person name="Martin M.D."/>
            <person name="Gilbert T."/>
            <person name="Hodgins K."/>
            <person name="Battlay P."/>
            <person name="Petersen B."/>
            <person name="Wilson J."/>
        </authorList>
    </citation>
    <scope>NUCLEOTIDE SEQUENCE</scope>
    <source>
        <strain evidence="1">AA19_3_7</strain>
        <tissue evidence="1">Leaf</tissue>
    </source>
</reference>
<evidence type="ECO:0000313" key="1">
    <source>
        <dbReference type="EMBL" id="KAI7752354.1"/>
    </source>
</evidence>
<gene>
    <name evidence="1" type="ORF">M8C21_025939</name>
</gene>
<dbReference type="EMBL" id="JAMZMK010005704">
    <property type="protein sequence ID" value="KAI7752354.1"/>
    <property type="molecule type" value="Genomic_DNA"/>
</dbReference>
<name>A0AAD5D2N8_AMBAR</name>
<accession>A0AAD5D2N8</accession>
<sequence length="59" mass="6449">MTKLSSYTIITSILATSIATLSSSNFNSSLQELRGRKCLETGLNDEFAPRFDGLSLHIV</sequence>
<evidence type="ECO:0000313" key="2">
    <source>
        <dbReference type="Proteomes" id="UP001206925"/>
    </source>
</evidence>
<comment type="caution">
    <text evidence="1">The sequence shown here is derived from an EMBL/GenBank/DDBJ whole genome shotgun (WGS) entry which is preliminary data.</text>
</comment>
<organism evidence="1 2">
    <name type="scientific">Ambrosia artemisiifolia</name>
    <name type="common">Common ragweed</name>
    <dbReference type="NCBI Taxonomy" id="4212"/>
    <lineage>
        <taxon>Eukaryota</taxon>
        <taxon>Viridiplantae</taxon>
        <taxon>Streptophyta</taxon>
        <taxon>Embryophyta</taxon>
        <taxon>Tracheophyta</taxon>
        <taxon>Spermatophyta</taxon>
        <taxon>Magnoliopsida</taxon>
        <taxon>eudicotyledons</taxon>
        <taxon>Gunneridae</taxon>
        <taxon>Pentapetalae</taxon>
        <taxon>asterids</taxon>
        <taxon>campanulids</taxon>
        <taxon>Asterales</taxon>
        <taxon>Asteraceae</taxon>
        <taxon>Asteroideae</taxon>
        <taxon>Heliantheae alliance</taxon>
        <taxon>Heliantheae</taxon>
        <taxon>Ambrosia</taxon>
    </lineage>
</organism>
<protein>
    <submittedName>
        <fullName evidence="1">Uncharacterized protein</fullName>
    </submittedName>
</protein>
<dbReference type="Proteomes" id="UP001206925">
    <property type="component" value="Unassembled WGS sequence"/>
</dbReference>
<keyword evidence="2" id="KW-1185">Reference proteome</keyword>
<dbReference type="AlphaFoldDB" id="A0AAD5D2N8"/>
<proteinExistence type="predicted"/>